<sequence length="99" mass="10199">MPVVLPMDDLRSRERASSSQSNGTGSIAGSASGRLAAPAGQVEKKASSALPNGNGNGNNGANGNGSGSSNSKDKGWIEGVDYAYEYVPVTQRRQGRKNM</sequence>
<dbReference type="OrthoDB" id="2595440at2759"/>
<evidence type="ECO:0000256" key="1">
    <source>
        <dbReference type="SAM" id="MobiDB-lite"/>
    </source>
</evidence>
<protein>
    <submittedName>
        <fullName evidence="2">Uncharacterized protein</fullName>
    </submittedName>
</protein>
<evidence type="ECO:0000313" key="3">
    <source>
        <dbReference type="Proteomes" id="UP000092666"/>
    </source>
</evidence>
<reference evidence="2 3" key="1">
    <citation type="submission" date="2013-07" db="EMBL/GenBank/DDBJ databases">
        <title>The Genome Sequence of Cryptococcus heveanensis BCC8398.</title>
        <authorList>
            <consortium name="The Broad Institute Genome Sequencing Platform"/>
            <person name="Cuomo C."/>
            <person name="Litvintseva A."/>
            <person name="Chen Y."/>
            <person name="Heitman J."/>
            <person name="Sun S."/>
            <person name="Springer D."/>
            <person name="Dromer F."/>
            <person name="Young S.K."/>
            <person name="Zeng Q."/>
            <person name="Gargeya S."/>
            <person name="Fitzgerald M."/>
            <person name="Abouelleil A."/>
            <person name="Alvarado L."/>
            <person name="Berlin A.M."/>
            <person name="Chapman S.B."/>
            <person name="Dewar J."/>
            <person name="Goldberg J."/>
            <person name="Griggs A."/>
            <person name="Gujja S."/>
            <person name="Hansen M."/>
            <person name="Howarth C."/>
            <person name="Imamovic A."/>
            <person name="Larimer J."/>
            <person name="McCowan C."/>
            <person name="Murphy C."/>
            <person name="Pearson M."/>
            <person name="Priest M."/>
            <person name="Roberts A."/>
            <person name="Saif S."/>
            <person name="Shea T."/>
            <person name="Sykes S."/>
            <person name="Wortman J."/>
            <person name="Nusbaum C."/>
            <person name="Birren B."/>
        </authorList>
    </citation>
    <scope>NUCLEOTIDE SEQUENCE [LARGE SCALE GENOMIC DNA]</scope>
    <source>
        <strain evidence="2 3">BCC8398</strain>
    </source>
</reference>
<dbReference type="EMBL" id="KI669502">
    <property type="protein sequence ID" value="OCF33976.1"/>
    <property type="molecule type" value="Genomic_DNA"/>
</dbReference>
<dbReference type="Proteomes" id="UP000092666">
    <property type="component" value="Unassembled WGS sequence"/>
</dbReference>
<evidence type="ECO:0000313" key="2">
    <source>
        <dbReference type="EMBL" id="OCF33976.1"/>
    </source>
</evidence>
<accession>A0A1B9GSH5</accession>
<keyword evidence="3" id="KW-1185">Reference proteome</keyword>
<feature type="compositionally biased region" description="Gly residues" evidence="1">
    <location>
        <begin position="54"/>
        <end position="66"/>
    </location>
</feature>
<feature type="compositionally biased region" description="Polar residues" evidence="1">
    <location>
        <begin position="17"/>
        <end position="29"/>
    </location>
</feature>
<reference evidence="3" key="2">
    <citation type="submission" date="2013-12" db="EMBL/GenBank/DDBJ databases">
        <title>Evolution of pathogenesis and genome organization in the Tremellales.</title>
        <authorList>
            <person name="Cuomo C."/>
            <person name="Litvintseva A."/>
            <person name="Heitman J."/>
            <person name="Chen Y."/>
            <person name="Sun S."/>
            <person name="Springer D."/>
            <person name="Dromer F."/>
            <person name="Young S."/>
            <person name="Zeng Q."/>
            <person name="Chapman S."/>
            <person name="Gujja S."/>
            <person name="Saif S."/>
            <person name="Birren B."/>
        </authorList>
    </citation>
    <scope>NUCLEOTIDE SEQUENCE [LARGE SCALE GENOMIC DNA]</scope>
    <source>
        <strain evidence="3">BCC8398</strain>
    </source>
</reference>
<name>A0A1B9GSH5_9TREE</name>
<gene>
    <name evidence="2" type="ORF">I316_04322</name>
</gene>
<feature type="region of interest" description="Disordered" evidence="1">
    <location>
        <begin position="1"/>
        <end position="74"/>
    </location>
</feature>
<dbReference type="AlphaFoldDB" id="A0A1B9GSH5"/>
<organism evidence="2 3">
    <name type="scientific">Kwoniella heveanensis BCC8398</name>
    <dbReference type="NCBI Taxonomy" id="1296120"/>
    <lineage>
        <taxon>Eukaryota</taxon>
        <taxon>Fungi</taxon>
        <taxon>Dikarya</taxon>
        <taxon>Basidiomycota</taxon>
        <taxon>Agaricomycotina</taxon>
        <taxon>Tremellomycetes</taxon>
        <taxon>Tremellales</taxon>
        <taxon>Cryptococcaceae</taxon>
        <taxon>Kwoniella</taxon>
    </lineage>
</organism>
<proteinExistence type="predicted"/>